<protein>
    <recommendedName>
        <fullName evidence="3">Ribosomal protein L7/L12 C-terminal domain-containing protein</fullName>
    </recommendedName>
</protein>
<gene>
    <name evidence="1" type="ORF">CHR55_17010</name>
</gene>
<evidence type="ECO:0008006" key="3">
    <source>
        <dbReference type="Google" id="ProtNLM"/>
    </source>
</evidence>
<reference evidence="1 2" key="1">
    <citation type="submission" date="2017-07" db="EMBL/GenBank/DDBJ databases">
        <title>Draft sequence of Rhodococcus enclensis 23b-28.</title>
        <authorList>
            <person name="Besaury L."/>
            <person name="Sancelme M."/>
            <person name="Amato P."/>
            <person name="Lallement A."/>
            <person name="Delort A.-M."/>
        </authorList>
    </citation>
    <scope>NUCLEOTIDE SEQUENCE [LARGE SCALE GENOMIC DNA]</scope>
    <source>
        <strain evidence="1 2">23b-28</strain>
    </source>
</reference>
<proteinExistence type="predicted"/>
<dbReference type="InterPro" id="IPR014719">
    <property type="entry name" value="Ribosomal_bL12_C/ClpS-like"/>
</dbReference>
<dbReference type="AlphaFoldDB" id="A0A069JCY4"/>
<dbReference type="EMBL" id="NOVD01000010">
    <property type="protein sequence ID" value="PCK26290.1"/>
    <property type="molecule type" value="Genomic_DNA"/>
</dbReference>
<name>A0A069JCY4_RHOSG</name>
<dbReference type="Gene3D" id="3.30.1390.10">
    <property type="match status" value="1"/>
</dbReference>
<accession>A0A2A5J9M7</accession>
<evidence type="ECO:0000313" key="1">
    <source>
        <dbReference type="EMBL" id="PCK26290.1"/>
    </source>
</evidence>
<comment type="caution">
    <text evidence="1">The sequence shown here is derived from an EMBL/GenBank/DDBJ whole genome shotgun (WGS) entry which is preliminary data.</text>
</comment>
<organism evidence="1 2">
    <name type="scientific">Rhodococcus qingshengii</name>
    <dbReference type="NCBI Taxonomy" id="334542"/>
    <lineage>
        <taxon>Bacteria</taxon>
        <taxon>Bacillati</taxon>
        <taxon>Actinomycetota</taxon>
        <taxon>Actinomycetes</taxon>
        <taxon>Mycobacteriales</taxon>
        <taxon>Nocardiaceae</taxon>
        <taxon>Rhodococcus</taxon>
        <taxon>Rhodococcus erythropolis group</taxon>
    </lineage>
</organism>
<dbReference type="Proteomes" id="UP000230886">
    <property type="component" value="Unassembled WGS sequence"/>
</dbReference>
<evidence type="ECO:0000313" key="2">
    <source>
        <dbReference type="Proteomes" id="UP000230886"/>
    </source>
</evidence>
<sequence>MAEWWNPSRRVERWWQTIGLVLLVVVIGPSTIHTVTTEPTTGNWVRLAIWLFATAGFAYGTVQAWRNRNKPQSVWWEGTTAPTEIPADDVRSALASTDDRIPAIKALRELHPGLGLKDAMDLIDAQRGEQGPHH</sequence>
<accession>A0A069JCY4</accession>